<feature type="region of interest" description="Disordered" evidence="1">
    <location>
        <begin position="63"/>
        <end position="82"/>
    </location>
</feature>
<evidence type="ECO:0000313" key="3">
    <source>
        <dbReference type="Proteomes" id="UP000765509"/>
    </source>
</evidence>
<keyword evidence="3" id="KW-1185">Reference proteome</keyword>
<organism evidence="2 3">
    <name type="scientific">Austropuccinia psidii MF-1</name>
    <dbReference type="NCBI Taxonomy" id="1389203"/>
    <lineage>
        <taxon>Eukaryota</taxon>
        <taxon>Fungi</taxon>
        <taxon>Dikarya</taxon>
        <taxon>Basidiomycota</taxon>
        <taxon>Pucciniomycotina</taxon>
        <taxon>Pucciniomycetes</taxon>
        <taxon>Pucciniales</taxon>
        <taxon>Sphaerophragmiaceae</taxon>
        <taxon>Austropuccinia</taxon>
    </lineage>
</organism>
<feature type="compositionally biased region" description="Polar residues" evidence="1">
    <location>
        <begin position="72"/>
        <end position="81"/>
    </location>
</feature>
<name>A0A9Q3H9Z7_9BASI</name>
<gene>
    <name evidence="2" type="ORF">O181_034230</name>
</gene>
<dbReference type="Proteomes" id="UP000765509">
    <property type="component" value="Unassembled WGS sequence"/>
</dbReference>
<dbReference type="AlphaFoldDB" id="A0A9Q3H9Z7"/>
<protein>
    <submittedName>
        <fullName evidence="2">Uncharacterized protein</fullName>
    </submittedName>
</protein>
<proteinExistence type="predicted"/>
<reference evidence="2" key="1">
    <citation type="submission" date="2021-03" db="EMBL/GenBank/DDBJ databases">
        <title>Draft genome sequence of rust myrtle Austropuccinia psidii MF-1, a brazilian biotype.</title>
        <authorList>
            <person name="Quecine M.C."/>
            <person name="Pachon D.M.R."/>
            <person name="Bonatelli M.L."/>
            <person name="Correr F.H."/>
            <person name="Franceschini L.M."/>
            <person name="Leite T.F."/>
            <person name="Margarido G.R.A."/>
            <person name="Almeida C.A."/>
            <person name="Ferrarezi J.A."/>
            <person name="Labate C.A."/>
        </authorList>
    </citation>
    <scope>NUCLEOTIDE SEQUENCE</scope>
    <source>
        <strain evidence="2">MF-1</strain>
    </source>
</reference>
<evidence type="ECO:0000313" key="2">
    <source>
        <dbReference type="EMBL" id="MBW0494515.1"/>
    </source>
</evidence>
<dbReference type="EMBL" id="AVOT02012617">
    <property type="protein sequence ID" value="MBW0494515.1"/>
    <property type="molecule type" value="Genomic_DNA"/>
</dbReference>
<comment type="caution">
    <text evidence="2">The sequence shown here is derived from an EMBL/GenBank/DDBJ whole genome shotgun (WGS) entry which is preliminary data.</text>
</comment>
<sequence length="121" mass="14314">MTPPHFKDFEFPRDHSLQRASVISTNRDPRRNETEVDQIHVAWQNEPSLIFKDGFQQQPSRRGLHRARNFHSDPSTLQRTSPMEDVIQGFNLEFYWKEPESIGKSSLREIFFKGIMKITKI</sequence>
<feature type="region of interest" description="Disordered" evidence="1">
    <location>
        <begin position="1"/>
        <end position="33"/>
    </location>
</feature>
<accession>A0A9Q3H9Z7</accession>
<feature type="compositionally biased region" description="Basic and acidic residues" evidence="1">
    <location>
        <begin position="1"/>
        <end position="17"/>
    </location>
</feature>
<evidence type="ECO:0000256" key="1">
    <source>
        <dbReference type="SAM" id="MobiDB-lite"/>
    </source>
</evidence>